<protein>
    <submittedName>
        <fullName evidence="2">Uncharacterized protein</fullName>
    </submittedName>
</protein>
<feature type="region of interest" description="Disordered" evidence="1">
    <location>
        <begin position="109"/>
        <end position="136"/>
    </location>
</feature>
<accession>W3VU40</accession>
<gene>
    <name evidence="2" type="ORF">PaG_01131</name>
</gene>
<sequence length="136" mass="14904">MHLLQTQPLRLFAAAHVLRRLLFKPSLVQLRILLCAEGSVQSGCAGGAPARARGEAQMPAVPNRTVAVARPLSFASPVSRVDSISSASPPSPFKQLRIQPTLNGLLNCMQNDRLTPRPPAQLDRERERERKRLPIG</sequence>
<comment type="caution">
    <text evidence="2">The sequence shown here is derived from an EMBL/GenBank/DDBJ whole genome shotgun (WGS) entry which is preliminary data.</text>
</comment>
<dbReference type="Proteomes" id="UP000019462">
    <property type="component" value="Unassembled WGS sequence"/>
</dbReference>
<keyword evidence="3" id="KW-1185">Reference proteome</keyword>
<evidence type="ECO:0000313" key="3">
    <source>
        <dbReference type="Proteomes" id="UP000019462"/>
    </source>
</evidence>
<name>W3VU40_MOEAP</name>
<dbReference type="EMBL" id="AWNI01000006">
    <property type="protein sequence ID" value="ETS64291.1"/>
    <property type="molecule type" value="Genomic_DNA"/>
</dbReference>
<dbReference type="HOGENOM" id="CLU_1876307_0_0_1"/>
<dbReference type="AlphaFoldDB" id="W3VU40"/>
<reference evidence="2 3" key="1">
    <citation type="journal article" date="2014" name="Genome Announc.">
        <title>Genome sequence of the basidiomycetous fungus Pseudozyma aphidis DSM70725, an efficient producer of biosurfactant mannosylerythritol lipids.</title>
        <authorList>
            <person name="Lorenz S."/>
            <person name="Guenther M."/>
            <person name="Grumaz C."/>
            <person name="Rupp S."/>
            <person name="Zibek S."/>
            <person name="Sohn K."/>
        </authorList>
    </citation>
    <scope>NUCLEOTIDE SEQUENCE [LARGE SCALE GENOMIC DNA]</scope>
    <source>
        <strain evidence="3">ATCC 32657 / CBS 517.83 / DSM 70725 / JCM 10318 / NBRC 10182 / NRRL Y-7954 / St-0401</strain>
    </source>
</reference>
<feature type="compositionally biased region" description="Basic and acidic residues" evidence="1">
    <location>
        <begin position="122"/>
        <end position="136"/>
    </location>
</feature>
<organism evidence="2 3">
    <name type="scientific">Moesziomyces aphidis</name>
    <name type="common">Pseudozyma aphidis</name>
    <dbReference type="NCBI Taxonomy" id="84754"/>
    <lineage>
        <taxon>Eukaryota</taxon>
        <taxon>Fungi</taxon>
        <taxon>Dikarya</taxon>
        <taxon>Basidiomycota</taxon>
        <taxon>Ustilaginomycotina</taxon>
        <taxon>Ustilaginomycetes</taxon>
        <taxon>Ustilaginales</taxon>
        <taxon>Ustilaginaceae</taxon>
        <taxon>Moesziomyces</taxon>
    </lineage>
</organism>
<proteinExistence type="predicted"/>
<evidence type="ECO:0000313" key="2">
    <source>
        <dbReference type="EMBL" id="ETS64291.1"/>
    </source>
</evidence>
<evidence type="ECO:0000256" key="1">
    <source>
        <dbReference type="SAM" id="MobiDB-lite"/>
    </source>
</evidence>